<evidence type="ECO:0000256" key="6">
    <source>
        <dbReference type="ARBA" id="ARBA00023186"/>
    </source>
</evidence>
<evidence type="ECO:0000256" key="1">
    <source>
        <dbReference type="ARBA" id="ARBA00000971"/>
    </source>
</evidence>
<comment type="similarity">
    <text evidence="3">Belongs to the FKBP-type PPIase family. Tig subfamily.</text>
</comment>
<dbReference type="InterPro" id="IPR046357">
    <property type="entry name" value="PPIase_dom_sf"/>
</dbReference>
<dbReference type="GO" id="GO:0051301">
    <property type="term" value="P:cell division"/>
    <property type="evidence" value="ECO:0007669"/>
    <property type="project" value="UniProtKB-KW"/>
</dbReference>
<accession>A0A9D2N442</accession>
<dbReference type="NCBIfam" id="TIGR00115">
    <property type="entry name" value="tig"/>
    <property type="match status" value="1"/>
</dbReference>
<evidence type="ECO:0000313" key="14">
    <source>
        <dbReference type="EMBL" id="HJC09799.1"/>
    </source>
</evidence>
<organism evidence="14 15">
    <name type="scientific">Candidatus Blautia merdigallinarum</name>
    <dbReference type="NCBI Taxonomy" id="2838495"/>
    <lineage>
        <taxon>Bacteria</taxon>
        <taxon>Bacillati</taxon>
        <taxon>Bacillota</taxon>
        <taxon>Clostridia</taxon>
        <taxon>Lachnospirales</taxon>
        <taxon>Lachnospiraceae</taxon>
        <taxon>Blautia</taxon>
    </lineage>
</organism>
<gene>
    <name evidence="14" type="primary">tig</name>
    <name evidence="14" type="ORF">H9935_03175</name>
</gene>
<dbReference type="InterPro" id="IPR027304">
    <property type="entry name" value="Trigger_fact/SurA_dom_sf"/>
</dbReference>
<dbReference type="Pfam" id="PF05698">
    <property type="entry name" value="Trigger_C"/>
    <property type="match status" value="1"/>
</dbReference>
<keyword evidence="12" id="KW-0732">Signal</keyword>
<dbReference type="Gene3D" id="3.10.50.40">
    <property type="match status" value="1"/>
</dbReference>
<evidence type="ECO:0000256" key="4">
    <source>
        <dbReference type="ARBA" id="ARBA00022618"/>
    </source>
</evidence>
<evidence type="ECO:0000256" key="10">
    <source>
        <dbReference type="PROSITE-ProRule" id="PRU00277"/>
    </source>
</evidence>
<evidence type="ECO:0000256" key="7">
    <source>
        <dbReference type="ARBA" id="ARBA00023235"/>
    </source>
</evidence>
<dbReference type="EC" id="5.2.1.8" evidence="10"/>
<dbReference type="InterPro" id="IPR008880">
    <property type="entry name" value="Trigger_fac_C"/>
</dbReference>
<evidence type="ECO:0000256" key="2">
    <source>
        <dbReference type="ARBA" id="ARBA00004496"/>
    </source>
</evidence>
<dbReference type="EMBL" id="DWWV01000037">
    <property type="protein sequence ID" value="HJC09799.1"/>
    <property type="molecule type" value="Genomic_DNA"/>
</dbReference>
<evidence type="ECO:0000256" key="11">
    <source>
        <dbReference type="SAM" id="MobiDB-lite"/>
    </source>
</evidence>
<comment type="subcellular location">
    <subcellularLocation>
        <location evidence="2">Cytoplasm</location>
    </subcellularLocation>
</comment>
<keyword evidence="8" id="KW-0131">Cell cycle</keyword>
<dbReference type="InterPro" id="IPR037041">
    <property type="entry name" value="Trigger_fac_C_sf"/>
</dbReference>
<dbReference type="SUPFAM" id="SSF109998">
    <property type="entry name" value="Triger factor/SurA peptide-binding domain-like"/>
    <property type="match status" value="1"/>
</dbReference>
<evidence type="ECO:0000256" key="12">
    <source>
        <dbReference type="SAM" id="SignalP"/>
    </source>
</evidence>
<dbReference type="Proteomes" id="UP000823893">
    <property type="component" value="Unassembled WGS sequence"/>
</dbReference>
<dbReference type="FunFam" id="3.10.50.40:FF:000001">
    <property type="entry name" value="Trigger factor"/>
    <property type="match status" value="1"/>
</dbReference>
<reference evidence="14" key="2">
    <citation type="submission" date="2021-04" db="EMBL/GenBank/DDBJ databases">
        <authorList>
            <person name="Gilroy R."/>
        </authorList>
    </citation>
    <scope>NUCLEOTIDE SEQUENCE</scope>
    <source>
        <strain evidence="14">ChiSxjej6B18-287</strain>
    </source>
</reference>
<name>A0A9D2N442_9FIRM</name>
<dbReference type="GO" id="GO:0005737">
    <property type="term" value="C:cytoplasm"/>
    <property type="evidence" value="ECO:0007669"/>
    <property type="project" value="UniProtKB-SubCell"/>
</dbReference>
<feature type="region of interest" description="Disordered" evidence="11">
    <location>
        <begin position="22"/>
        <end position="41"/>
    </location>
</feature>
<dbReference type="PROSITE" id="PS51257">
    <property type="entry name" value="PROKAR_LIPOPROTEIN"/>
    <property type="match status" value="1"/>
</dbReference>
<evidence type="ECO:0000256" key="5">
    <source>
        <dbReference type="ARBA" id="ARBA00023110"/>
    </source>
</evidence>
<dbReference type="SUPFAM" id="SSF54534">
    <property type="entry name" value="FKBP-like"/>
    <property type="match status" value="1"/>
</dbReference>
<dbReference type="PROSITE" id="PS50059">
    <property type="entry name" value="FKBP_PPIASE"/>
    <property type="match status" value="1"/>
</dbReference>
<dbReference type="GO" id="GO:0003755">
    <property type="term" value="F:peptidyl-prolyl cis-trans isomerase activity"/>
    <property type="evidence" value="ECO:0007669"/>
    <property type="project" value="UniProtKB-KW"/>
</dbReference>
<feature type="domain" description="PPIase FKBP-type" evidence="13">
    <location>
        <begin position="110"/>
        <end position="191"/>
    </location>
</feature>
<sequence>MKKKIITLFLSVCVLGLAAGCSDEEENQDRENTAQETEEESIVNEDGLVVAVDVDNLEDYVTLGEYQNLTVEEEPKAEVTEEDVDSYIERQLINNYDPVEVTEDRAVQENDTVNIDYAGYLDGEAFDGGTAQDQDLLIGSGSFIDGFEDGLIGHKKGETVSLDLTFPEDYSPNPDLAGQAVVFEVTINSISEPAALTDEWAAANTDYATAEEFRNAQKELLIQQADSDYESQVKSDLFQQVMDNSEVKDYPEEELEELKADIESQMDQMYQAYYGMTLDEALEAQGISKEEAEQSYDETAKSYMSQYLLTQAILDAEGITLTEADYEKALDEFAVLSGFLDGDEIEGNYSDKNVLKRNVLWNVACDEIMSTATVTETAETDDATQTE</sequence>
<proteinExistence type="inferred from homology"/>
<dbReference type="AlphaFoldDB" id="A0A9D2N442"/>
<feature type="chain" id="PRO_5038429662" description="peptidylprolyl isomerase" evidence="12">
    <location>
        <begin position="20"/>
        <end position="387"/>
    </location>
</feature>
<dbReference type="Pfam" id="PF00254">
    <property type="entry name" value="FKBP_C"/>
    <property type="match status" value="1"/>
</dbReference>
<keyword evidence="7 10" id="KW-0413">Isomerase</keyword>
<comment type="caution">
    <text evidence="14">The sequence shown here is derived from an EMBL/GenBank/DDBJ whole genome shotgun (WGS) entry which is preliminary data.</text>
</comment>
<evidence type="ECO:0000256" key="8">
    <source>
        <dbReference type="ARBA" id="ARBA00023306"/>
    </source>
</evidence>
<comment type="function">
    <text evidence="9">Involved in protein export. Acts as a chaperone by maintaining the newly synthesized protein in an open conformation. Functions as a peptidyl-prolyl cis-trans isomerase.</text>
</comment>
<dbReference type="GO" id="GO:0015031">
    <property type="term" value="P:protein transport"/>
    <property type="evidence" value="ECO:0007669"/>
    <property type="project" value="InterPro"/>
</dbReference>
<protein>
    <recommendedName>
        <fullName evidence="10">peptidylprolyl isomerase</fullName>
        <ecNumber evidence="10">5.2.1.8</ecNumber>
    </recommendedName>
</protein>
<feature type="signal peptide" evidence="12">
    <location>
        <begin position="1"/>
        <end position="19"/>
    </location>
</feature>
<dbReference type="InterPro" id="IPR005215">
    <property type="entry name" value="Trig_fac"/>
</dbReference>
<evidence type="ECO:0000256" key="9">
    <source>
        <dbReference type="ARBA" id="ARBA00024849"/>
    </source>
</evidence>
<keyword evidence="5 10" id="KW-0697">Rotamase</keyword>
<evidence type="ECO:0000313" key="15">
    <source>
        <dbReference type="Proteomes" id="UP000823893"/>
    </source>
</evidence>
<dbReference type="InterPro" id="IPR001179">
    <property type="entry name" value="PPIase_FKBP_dom"/>
</dbReference>
<evidence type="ECO:0000256" key="3">
    <source>
        <dbReference type="ARBA" id="ARBA00005464"/>
    </source>
</evidence>
<reference evidence="14" key="1">
    <citation type="journal article" date="2021" name="PeerJ">
        <title>Extensive microbial diversity within the chicken gut microbiome revealed by metagenomics and culture.</title>
        <authorList>
            <person name="Gilroy R."/>
            <person name="Ravi A."/>
            <person name="Getino M."/>
            <person name="Pursley I."/>
            <person name="Horton D.L."/>
            <person name="Alikhan N.F."/>
            <person name="Baker D."/>
            <person name="Gharbi K."/>
            <person name="Hall N."/>
            <person name="Watson M."/>
            <person name="Adriaenssens E.M."/>
            <person name="Foster-Nyarko E."/>
            <person name="Jarju S."/>
            <person name="Secka A."/>
            <person name="Antonio M."/>
            <person name="Oren A."/>
            <person name="Chaudhuri R.R."/>
            <person name="La Ragione R."/>
            <person name="Hildebrand F."/>
            <person name="Pallen M.J."/>
        </authorList>
    </citation>
    <scope>NUCLEOTIDE SEQUENCE</scope>
    <source>
        <strain evidence="14">ChiSxjej6B18-287</strain>
    </source>
</reference>
<comment type="catalytic activity">
    <reaction evidence="1 10">
        <text>[protein]-peptidylproline (omega=180) = [protein]-peptidylproline (omega=0)</text>
        <dbReference type="Rhea" id="RHEA:16237"/>
        <dbReference type="Rhea" id="RHEA-COMP:10747"/>
        <dbReference type="Rhea" id="RHEA-COMP:10748"/>
        <dbReference type="ChEBI" id="CHEBI:83833"/>
        <dbReference type="ChEBI" id="CHEBI:83834"/>
        <dbReference type="EC" id="5.2.1.8"/>
    </reaction>
</comment>
<dbReference type="Gene3D" id="1.10.3120.10">
    <property type="entry name" value="Trigger factor, C-terminal domain"/>
    <property type="match status" value="1"/>
</dbReference>
<keyword evidence="6" id="KW-0143">Chaperone</keyword>
<dbReference type="PIRSF" id="PIRSF003095">
    <property type="entry name" value="Trigger_factor"/>
    <property type="match status" value="1"/>
</dbReference>
<dbReference type="GO" id="GO:0006457">
    <property type="term" value="P:protein folding"/>
    <property type="evidence" value="ECO:0007669"/>
    <property type="project" value="InterPro"/>
</dbReference>
<keyword evidence="4" id="KW-0132">Cell division</keyword>
<evidence type="ECO:0000259" key="13">
    <source>
        <dbReference type="PROSITE" id="PS50059"/>
    </source>
</evidence>